<evidence type="ECO:0000256" key="1">
    <source>
        <dbReference type="ARBA" id="ARBA00000085"/>
    </source>
</evidence>
<dbReference type="InterPro" id="IPR036890">
    <property type="entry name" value="HATPase_C_sf"/>
</dbReference>
<evidence type="ECO:0000256" key="7">
    <source>
        <dbReference type="ARBA" id="ARBA00022679"/>
    </source>
</evidence>
<dbReference type="InterPro" id="IPR005467">
    <property type="entry name" value="His_kinase_dom"/>
</dbReference>
<dbReference type="InterPro" id="IPR004358">
    <property type="entry name" value="Sig_transdc_His_kin-like_C"/>
</dbReference>
<dbReference type="GO" id="GO:0009927">
    <property type="term" value="F:histidine phosphotransfer kinase activity"/>
    <property type="evidence" value="ECO:0007669"/>
    <property type="project" value="TreeGrafter"/>
</dbReference>
<keyword evidence="21" id="KW-1185">Reference proteome</keyword>
<dbReference type="Gene3D" id="3.40.50.2300">
    <property type="match status" value="1"/>
</dbReference>
<keyword evidence="4" id="KW-1003">Cell membrane</keyword>
<dbReference type="AlphaFoldDB" id="A0A0P1I006"/>
<dbReference type="GO" id="GO:0005886">
    <property type="term" value="C:plasma membrane"/>
    <property type="evidence" value="ECO:0007669"/>
    <property type="project" value="UniProtKB-SubCell"/>
</dbReference>
<dbReference type="CDD" id="cd00082">
    <property type="entry name" value="HisKA"/>
    <property type="match status" value="1"/>
</dbReference>
<sequence>MSDDAEKPVSRSRFEREKRARQEAEALLESKSRELFLANEELLSHQNSLEEIVEDRTAKLQAALEKAQAASEMRSRFLATMSHEIRTPLGGLIGMINLLRMEEDDSRKIELLDYATASGTALKRIVNDVLDFSKMEAGAFQFHKEAVDIRALTASVLAMAIANSTKDGLTFRQSISDTVPNLFSGDATRIRQVLSNLISNATRYSSEGLIEVRATAEHFDNGSLLRVEVEDQGVGIAPDEKQHLFKDFSQVQNKLTAAAQGTGLGLAISKRIIEGCGGTIGVESRFGKGSVFWFELPVEIVTGTSVEELPQIPEIKDIEALLKGAKVLLAEDNKINQKLIMTFLDRMGLDADLAENGRIAVEKFEPGKYDIILMDVAMPEMDGLQATRAIRDTWAADQIPPILALTAHVMETIEDESRSVGIDRVLNKPIGFQDLRMGIAEALRGRNRSYRRTAKPRDEEQATVLKLMSKDIAEGLVLAMDAREINALVSDFLDDGTRLLRAIRTGWKKKDFETVSADAHSLKGASGLLGFKDLSECASIVEDNADVLDAEDFAEVTDIIADQIKMIRSEVAS</sequence>
<reference evidence="21" key="1">
    <citation type="submission" date="2015-09" db="EMBL/GenBank/DDBJ databases">
        <authorList>
            <person name="Rodrigo-Torres Lidia"/>
            <person name="Arahal R.David."/>
        </authorList>
    </citation>
    <scope>NUCLEOTIDE SEQUENCE [LARGE SCALE GENOMIC DNA]</scope>
    <source>
        <strain evidence="21">CECT 7735</strain>
    </source>
</reference>
<dbReference type="Pfam" id="PF02518">
    <property type="entry name" value="HATPase_c"/>
    <property type="match status" value="1"/>
</dbReference>
<dbReference type="PANTHER" id="PTHR43047">
    <property type="entry name" value="TWO-COMPONENT HISTIDINE PROTEIN KINASE"/>
    <property type="match status" value="1"/>
</dbReference>
<dbReference type="FunFam" id="3.30.565.10:FF:000010">
    <property type="entry name" value="Sensor histidine kinase RcsC"/>
    <property type="match status" value="1"/>
</dbReference>
<evidence type="ECO:0000256" key="5">
    <source>
        <dbReference type="ARBA" id="ARBA00022519"/>
    </source>
</evidence>
<dbReference type="EC" id="2.7.13.3" evidence="3"/>
<evidence type="ECO:0000256" key="16">
    <source>
        <dbReference type="SAM" id="Coils"/>
    </source>
</evidence>
<dbReference type="STRING" id="1715693.PH7735_00148"/>
<dbReference type="SMART" id="SM00448">
    <property type="entry name" value="REC"/>
    <property type="match status" value="1"/>
</dbReference>
<dbReference type="InterPro" id="IPR036097">
    <property type="entry name" value="HisK_dim/P_sf"/>
</dbReference>
<proteinExistence type="predicted"/>
<feature type="domain" description="Histidine kinase" evidence="17">
    <location>
        <begin position="80"/>
        <end position="300"/>
    </location>
</feature>
<accession>A0A0P1I006</accession>
<comment type="catalytic activity">
    <reaction evidence="1">
        <text>ATP + protein L-histidine = ADP + protein N-phospho-L-histidine.</text>
        <dbReference type="EC" id="2.7.13.3"/>
    </reaction>
</comment>
<evidence type="ECO:0000259" key="17">
    <source>
        <dbReference type="PROSITE" id="PS50109"/>
    </source>
</evidence>
<evidence type="ECO:0000256" key="11">
    <source>
        <dbReference type="ARBA" id="ARBA00022989"/>
    </source>
</evidence>
<keyword evidence="6 15" id="KW-0597">Phosphoprotein</keyword>
<feature type="coiled-coil region" evidence="16">
    <location>
        <begin position="14"/>
        <end position="41"/>
    </location>
</feature>
<evidence type="ECO:0000256" key="6">
    <source>
        <dbReference type="ARBA" id="ARBA00022553"/>
    </source>
</evidence>
<evidence type="ECO:0000256" key="4">
    <source>
        <dbReference type="ARBA" id="ARBA00022475"/>
    </source>
</evidence>
<dbReference type="PROSITE" id="PS50894">
    <property type="entry name" value="HPT"/>
    <property type="match status" value="1"/>
</dbReference>
<dbReference type="GO" id="GO:0000155">
    <property type="term" value="F:phosphorelay sensor kinase activity"/>
    <property type="evidence" value="ECO:0007669"/>
    <property type="project" value="InterPro"/>
</dbReference>
<keyword evidence="12" id="KW-0902">Two-component regulatory system</keyword>
<evidence type="ECO:0000256" key="14">
    <source>
        <dbReference type="PROSITE-ProRule" id="PRU00110"/>
    </source>
</evidence>
<dbReference type="Pfam" id="PF01627">
    <property type="entry name" value="Hpt"/>
    <property type="match status" value="1"/>
</dbReference>
<organism evidence="20 21">
    <name type="scientific">Shimia thalassica</name>
    <dbReference type="NCBI Taxonomy" id="1715693"/>
    <lineage>
        <taxon>Bacteria</taxon>
        <taxon>Pseudomonadati</taxon>
        <taxon>Pseudomonadota</taxon>
        <taxon>Alphaproteobacteria</taxon>
        <taxon>Rhodobacterales</taxon>
        <taxon>Roseobacteraceae</taxon>
    </lineage>
</organism>
<keyword evidence="13" id="KW-0472">Membrane</keyword>
<dbReference type="Gene3D" id="1.10.287.130">
    <property type="match status" value="1"/>
</dbReference>
<evidence type="ECO:0000256" key="12">
    <source>
        <dbReference type="ARBA" id="ARBA00023012"/>
    </source>
</evidence>
<dbReference type="InterPro" id="IPR011006">
    <property type="entry name" value="CheY-like_superfamily"/>
</dbReference>
<evidence type="ECO:0000313" key="20">
    <source>
        <dbReference type="EMBL" id="CUJ82434.1"/>
    </source>
</evidence>
<dbReference type="InterPro" id="IPR003661">
    <property type="entry name" value="HisK_dim/P_dom"/>
</dbReference>
<dbReference type="SUPFAM" id="SSF47226">
    <property type="entry name" value="Histidine-containing phosphotransfer domain, HPT domain"/>
    <property type="match status" value="1"/>
</dbReference>
<dbReference type="PANTHER" id="PTHR43047:SF68">
    <property type="entry name" value="HISTIDINE KINASE 5"/>
    <property type="match status" value="1"/>
</dbReference>
<evidence type="ECO:0000256" key="2">
    <source>
        <dbReference type="ARBA" id="ARBA00004429"/>
    </source>
</evidence>
<evidence type="ECO:0000259" key="19">
    <source>
        <dbReference type="PROSITE" id="PS50894"/>
    </source>
</evidence>
<dbReference type="InterPro" id="IPR036641">
    <property type="entry name" value="HPT_dom_sf"/>
</dbReference>
<feature type="domain" description="HPt" evidence="19">
    <location>
        <begin position="481"/>
        <end position="573"/>
    </location>
</feature>
<dbReference type="InterPro" id="IPR001789">
    <property type="entry name" value="Sig_transdc_resp-reg_receiver"/>
</dbReference>
<dbReference type="SMART" id="SM00388">
    <property type="entry name" value="HisKA"/>
    <property type="match status" value="1"/>
</dbReference>
<feature type="modified residue" description="Phosphohistidine" evidence="14">
    <location>
        <position position="520"/>
    </location>
</feature>
<dbReference type="InterPro" id="IPR008207">
    <property type="entry name" value="Sig_transdc_His_kin_Hpt_dom"/>
</dbReference>
<dbReference type="Pfam" id="PF00072">
    <property type="entry name" value="Response_reg"/>
    <property type="match status" value="1"/>
</dbReference>
<evidence type="ECO:0000256" key="10">
    <source>
        <dbReference type="ARBA" id="ARBA00022840"/>
    </source>
</evidence>
<evidence type="ECO:0000259" key="18">
    <source>
        <dbReference type="PROSITE" id="PS50110"/>
    </source>
</evidence>
<keyword evidence="8" id="KW-0812">Transmembrane</keyword>
<evidence type="ECO:0000256" key="13">
    <source>
        <dbReference type="ARBA" id="ARBA00023136"/>
    </source>
</evidence>
<dbReference type="CDD" id="cd16922">
    <property type="entry name" value="HATPase_EvgS-ArcB-TorS-like"/>
    <property type="match status" value="1"/>
</dbReference>
<keyword evidence="10" id="KW-0547">Nucleotide-binding</keyword>
<evidence type="ECO:0000256" key="8">
    <source>
        <dbReference type="ARBA" id="ARBA00022692"/>
    </source>
</evidence>
<gene>
    <name evidence="20" type="primary">arcB</name>
    <name evidence="20" type="ORF">PH7735_00148</name>
</gene>
<dbReference type="PROSITE" id="PS50110">
    <property type="entry name" value="RESPONSE_REGULATORY"/>
    <property type="match status" value="1"/>
</dbReference>
<keyword evidence="9" id="KW-0418">Kinase</keyword>
<keyword evidence="16" id="KW-0175">Coiled coil</keyword>
<evidence type="ECO:0000256" key="3">
    <source>
        <dbReference type="ARBA" id="ARBA00012438"/>
    </source>
</evidence>
<dbReference type="EMBL" id="CYTW01000001">
    <property type="protein sequence ID" value="CUJ82434.1"/>
    <property type="molecule type" value="Genomic_DNA"/>
</dbReference>
<keyword evidence="10" id="KW-0067">ATP-binding</keyword>
<dbReference type="SUPFAM" id="SSF47384">
    <property type="entry name" value="Homodimeric domain of signal transducing histidine kinase"/>
    <property type="match status" value="1"/>
</dbReference>
<keyword evidence="5" id="KW-0997">Cell inner membrane</keyword>
<dbReference type="SUPFAM" id="SSF52172">
    <property type="entry name" value="CheY-like"/>
    <property type="match status" value="1"/>
</dbReference>
<evidence type="ECO:0000256" key="15">
    <source>
        <dbReference type="PROSITE-ProRule" id="PRU00169"/>
    </source>
</evidence>
<dbReference type="SMART" id="SM00387">
    <property type="entry name" value="HATPase_c"/>
    <property type="match status" value="1"/>
</dbReference>
<feature type="domain" description="Response regulatory" evidence="18">
    <location>
        <begin position="326"/>
        <end position="443"/>
    </location>
</feature>
<dbReference type="Pfam" id="PF00512">
    <property type="entry name" value="HisKA"/>
    <property type="match status" value="1"/>
</dbReference>
<dbReference type="CDD" id="cd17546">
    <property type="entry name" value="REC_hyHK_CKI1_RcsC-like"/>
    <property type="match status" value="1"/>
</dbReference>
<evidence type="ECO:0000256" key="9">
    <source>
        <dbReference type="ARBA" id="ARBA00022777"/>
    </source>
</evidence>
<dbReference type="Gene3D" id="1.20.120.160">
    <property type="entry name" value="HPT domain"/>
    <property type="match status" value="1"/>
</dbReference>
<name>A0A0P1I006_9RHOB</name>
<keyword evidence="7 20" id="KW-0808">Transferase</keyword>
<dbReference type="SUPFAM" id="SSF55874">
    <property type="entry name" value="ATPase domain of HSP90 chaperone/DNA topoisomerase II/histidine kinase"/>
    <property type="match status" value="1"/>
</dbReference>
<comment type="subcellular location">
    <subcellularLocation>
        <location evidence="2">Cell inner membrane</location>
        <topology evidence="2">Multi-pass membrane protein</topology>
    </subcellularLocation>
</comment>
<evidence type="ECO:0000313" key="21">
    <source>
        <dbReference type="Proteomes" id="UP000051870"/>
    </source>
</evidence>
<feature type="modified residue" description="4-aspartylphosphate" evidence="15">
    <location>
        <position position="375"/>
    </location>
</feature>
<protein>
    <recommendedName>
        <fullName evidence="3">histidine kinase</fullName>
        <ecNumber evidence="3">2.7.13.3</ecNumber>
    </recommendedName>
</protein>
<dbReference type="CDD" id="cd00088">
    <property type="entry name" value="HPT"/>
    <property type="match status" value="1"/>
</dbReference>
<keyword evidence="11" id="KW-1133">Transmembrane helix</keyword>
<dbReference type="InterPro" id="IPR003594">
    <property type="entry name" value="HATPase_dom"/>
</dbReference>
<dbReference type="Proteomes" id="UP000051870">
    <property type="component" value="Unassembled WGS sequence"/>
</dbReference>
<dbReference type="PRINTS" id="PR00344">
    <property type="entry name" value="BCTRLSENSOR"/>
</dbReference>
<dbReference type="RefSeq" id="WP_058309431.1">
    <property type="nucleotide sequence ID" value="NZ_CYTW01000001.1"/>
</dbReference>
<dbReference type="Gene3D" id="3.30.565.10">
    <property type="entry name" value="Histidine kinase-like ATPase, C-terminal domain"/>
    <property type="match status" value="1"/>
</dbReference>
<dbReference type="GeneID" id="83879248"/>
<dbReference type="PROSITE" id="PS50109">
    <property type="entry name" value="HIS_KIN"/>
    <property type="match status" value="1"/>
</dbReference>